<evidence type="ECO:0000313" key="1">
    <source>
        <dbReference type="EMBL" id="EMO39889.1"/>
    </source>
</evidence>
<proteinExistence type="predicted"/>
<accession>M6UFN5</accession>
<dbReference type="RefSeq" id="WP_004422503.1">
    <property type="nucleotide sequence ID" value="NZ_AHOP02000045.1"/>
</dbReference>
<comment type="caution">
    <text evidence="1">The sequence shown here is derived from an EMBL/GenBank/DDBJ whole genome shotgun (WGS) entry which is preliminary data.</text>
</comment>
<gene>
    <name evidence="1" type="ORF">LEP1GSC186_3084</name>
</gene>
<name>M6UFN5_9LEPT</name>
<sequence>MENKIIAQNDMNNAFDAAIFGNYAIFTGEEEFFVFDISDFNSPKGIFKQKVKDPKWKFVSNSTWLACTTNYHNSFAFHLLNESGKKFEIYSSILKNHFVRSFYFVDLNRLWAVISNND</sequence>
<dbReference type="Proteomes" id="UP000012153">
    <property type="component" value="Unassembled WGS sequence"/>
</dbReference>
<reference evidence="1 2" key="1">
    <citation type="submission" date="2013-01" db="EMBL/GenBank/DDBJ databases">
        <authorList>
            <person name="Harkins D.M."/>
            <person name="Durkin A.S."/>
            <person name="Brinkac L.M."/>
            <person name="Haft D.H."/>
            <person name="Selengut J.D."/>
            <person name="Sanka R."/>
            <person name="DePew J."/>
            <person name="Purushe J."/>
            <person name="Matthias M.A."/>
            <person name="Vinetz J.M."/>
            <person name="Sutton G.G."/>
            <person name="Nierman W.C."/>
            <person name="Fouts D.E."/>
        </authorList>
    </citation>
    <scope>NUCLEOTIDE SEQUENCE [LARGE SCALE GENOMIC DNA]</scope>
    <source>
        <strain evidence="1 2">ZUN142</strain>
    </source>
</reference>
<organism evidence="1 2">
    <name type="scientific">Leptospira noguchii serovar Autumnalis str. ZUN142</name>
    <dbReference type="NCBI Taxonomy" id="1085540"/>
    <lineage>
        <taxon>Bacteria</taxon>
        <taxon>Pseudomonadati</taxon>
        <taxon>Spirochaetota</taxon>
        <taxon>Spirochaetia</taxon>
        <taxon>Leptospirales</taxon>
        <taxon>Leptospiraceae</taxon>
        <taxon>Leptospira</taxon>
    </lineage>
</organism>
<protein>
    <submittedName>
        <fullName evidence="1">Uncharacterized protein</fullName>
    </submittedName>
</protein>
<dbReference type="AlphaFoldDB" id="M6UFN5"/>
<evidence type="ECO:0000313" key="2">
    <source>
        <dbReference type="Proteomes" id="UP000012153"/>
    </source>
</evidence>
<dbReference type="EMBL" id="AHOP02000045">
    <property type="protein sequence ID" value="EMO39889.1"/>
    <property type="molecule type" value="Genomic_DNA"/>
</dbReference>